<keyword evidence="4" id="KW-1185">Reference proteome</keyword>
<evidence type="ECO:0000259" key="2">
    <source>
        <dbReference type="Pfam" id="PF20151"/>
    </source>
</evidence>
<dbReference type="Pfam" id="PF20151">
    <property type="entry name" value="DUF6533"/>
    <property type="match status" value="1"/>
</dbReference>
<protein>
    <recommendedName>
        <fullName evidence="2">DUF6533 domain-containing protein</fullName>
    </recommendedName>
</protein>
<dbReference type="InterPro" id="IPR045340">
    <property type="entry name" value="DUF6533"/>
</dbReference>
<dbReference type="AlphaFoldDB" id="V2Y6P1"/>
<sequence length="214" mass="24039">MAEDPWALRYYMEALHFVVHVEYATVAILFYDYFLTVGREIQFLWDRTPWNLGRTLFIITRYMPFVGTFLTLQADLLRFASLTSCTRWTQAAVYLNVADIVVAEIILTLRVIAIWARDRKVATSLAVIFTGLVLGAVVAVARVRVEKNPFGEALYATYGVCPPVFASSHALSVAHIALVAYEIVLLVLTLIKAIGHWREPGSSSFINVFFADGE</sequence>
<evidence type="ECO:0000256" key="1">
    <source>
        <dbReference type="SAM" id="Phobius"/>
    </source>
</evidence>
<dbReference type="HOGENOM" id="CLU_035509_11_4_1"/>
<feature type="transmembrane region" description="Helical" evidence="1">
    <location>
        <begin position="92"/>
        <end position="113"/>
    </location>
</feature>
<keyword evidence="1" id="KW-0812">Transmembrane</keyword>
<gene>
    <name evidence="3" type="ORF">Moror_11720</name>
</gene>
<feature type="transmembrane region" description="Helical" evidence="1">
    <location>
        <begin position="125"/>
        <end position="145"/>
    </location>
</feature>
<feature type="domain" description="DUF6533" evidence="2">
    <location>
        <begin position="24"/>
        <end position="66"/>
    </location>
</feature>
<evidence type="ECO:0000313" key="4">
    <source>
        <dbReference type="Proteomes" id="UP000017559"/>
    </source>
</evidence>
<feature type="transmembrane region" description="Helical" evidence="1">
    <location>
        <begin position="55"/>
        <end position="72"/>
    </location>
</feature>
<keyword evidence="1" id="KW-1133">Transmembrane helix</keyword>
<feature type="non-terminal residue" evidence="3">
    <location>
        <position position="214"/>
    </location>
</feature>
<dbReference type="OrthoDB" id="3350812at2759"/>
<comment type="caution">
    <text evidence="3">The sequence shown here is derived from an EMBL/GenBank/DDBJ whole genome shotgun (WGS) entry which is preliminary data.</text>
</comment>
<dbReference type="Proteomes" id="UP000017559">
    <property type="component" value="Unassembled WGS sequence"/>
</dbReference>
<name>V2Y6P1_MONRO</name>
<evidence type="ECO:0000313" key="3">
    <source>
        <dbReference type="EMBL" id="ESK87349.1"/>
    </source>
</evidence>
<dbReference type="KEGG" id="mrr:Moror_11720"/>
<reference evidence="3 4" key="1">
    <citation type="journal article" date="2014" name="BMC Genomics">
        <title>Genome and secretome analysis of the hemibiotrophic fungal pathogen, Moniliophthora roreri, which causes frosty pod rot disease of cacao: mechanisms of the biotrophic and necrotrophic phases.</title>
        <authorList>
            <person name="Meinhardt L.W."/>
            <person name="Costa G.G.L."/>
            <person name="Thomazella D.P.T."/>
            <person name="Teixeira P.J.P.L."/>
            <person name="Carazzolle M.F."/>
            <person name="Schuster S.C."/>
            <person name="Carlson J.E."/>
            <person name="Guiltinan M.J."/>
            <person name="Mieczkowski P."/>
            <person name="Farmer A."/>
            <person name="Ramaraj T."/>
            <person name="Crozier J."/>
            <person name="Davis R.E."/>
            <person name="Shao J."/>
            <person name="Melnick R.L."/>
            <person name="Pereira G.A.G."/>
            <person name="Bailey B.A."/>
        </authorList>
    </citation>
    <scope>NUCLEOTIDE SEQUENCE [LARGE SCALE GENOMIC DNA]</scope>
    <source>
        <strain evidence="3 4">MCA 2997</strain>
    </source>
</reference>
<organism evidence="3 4">
    <name type="scientific">Moniliophthora roreri (strain MCA 2997)</name>
    <name type="common">Cocoa frosty pod rot fungus</name>
    <name type="synonym">Crinipellis roreri</name>
    <dbReference type="NCBI Taxonomy" id="1381753"/>
    <lineage>
        <taxon>Eukaryota</taxon>
        <taxon>Fungi</taxon>
        <taxon>Dikarya</taxon>
        <taxon>Basidiomycota</taxon>
        <taxon>Agaricomycotina</taxon>
        <taxon>Agaricomycetes</taxon>
        <taxon>Agaricomycetidae</taxon>
        <taxon>Agaricales</taxon>
        <taxon>Marasmiineae</taxon>
        <taxon>Marasmiaceae</taxon>
        <taxon>Moniliophthora</taxon>
    </lineage>
</organism>
<accession>V2Y6P1</accession>
<proteinExistence type="predicted"/>
<feature type="transmembrane region" description="Helical" evidence="1">
    <location>
        <begin position="165"/>
        <end position="191"/>
    </location>
</feature>
<dbReference type="EMBL" id="AWSO01000801">
    <property type="protein sequence ID" value="ESK87349.1"/>
    <property type="molecule type" value="Genomic_DNA"/>
</dbReference>
<keyword evidence="1" id="KW-0472">Membrane</keyword>
<feature type="transmembrane region" description="Helical" evidence="1">
    <location>
        <begin position="14"/>
        <end position="34"/>
    </location>
</feature>